<feature type="region of interest" description="Disordered" evidence="1">
    <location>
        <begin position="79"/>
        <end position="109"/>
    </location>
</feature>
<evidence type="ECO:0000313" key="2">
    <source>
        <dbReference type="EMBL" id="CAL1378339.1"/>
    </source>
</evidence>
<dbReference type="AlphaFoldDB" id="A0AAV2DXS3"/>
<accession>A0AAV2DXS3</accession>
<evidence type="ECO:0000313" key="3">
    <source>
        <dbReference type="Proteomes" id="UP001497516"/>
    </source>
</evidence>
<reference evidence="2 3" key="1">
    <citation type="submission" date="2024-04" db="EMBL/GenBank/DDBJ databases">
        <authorList>
            <person name="Fracassetti M."/>
        </authorList>
    </citation>
    <scope>NUCLEOTIDE SEQUENCE [LARGE SCALE GENOMIC DNA]</scope>
</reference>
<sequence>MILIGSSNEAKGSYPCVVCIYYVYGCLQEEMRRIHLEAVEQGNPMSGAEIVRRVLQKAPSYVRKEDLISERDKELEAHLETSLADADKQRQEFEDKIKSQQDQIEKQEQEIRGHKVTIDALQASHDSLKEYVKSLAAKINGGSI</sequence>
<evidence type="ECO:0000256" key="1">
    <source>
        <dbReference type="SAM" id="MobiDB-lite"/>
    </source>
</evidence>
<gene>
    <name evidence="2" type="ORF">LTRI10_LOCUS19929</name>
</gene>
<dbReference type="Proteomes" id="UP001497516">
    <property type="component" value="Chromosome 3"/>
</dbReference>
<protein>
    <submittedName>
        <fullName evidence="2">Uncharacterized protein</fullName>
    </submittedName>
</protein>
<organism evidence="2 3">
    <name type="scientific">Linum trigynum</name>
    <dbReference type="NCBI Taxonomy" id="586398"/>
    <lineage>
        <taxon>Eukaryota</taxon>
        <taxon>Viridiplantae</taxon>
        <taxon>Streptophyta</taxon>
        <taxon>Embryophyta</taxon>
        <taxon>Tracheophyta</taxon>
        <taxon>Spermatophyta</taxon>
        <taxon>Magnoliopsida</taxon>
        <taxon>eudicotyledons</taxon>
        <taxon>Gunneridae</taxon>
        <taxon>Pentapetalae</taxon>
        <taxon>rosids</taxon>
        <taxon>fabids</taxon>
        <taxon>Malpighiales</taxon>
        <taxon>Linaceae</taxon>
        <taxon>Linum</taxon>
    </lineage>
</organism>
<name>A0AAV2DXS3_9ROSI</name>
<keyword evidence="3" id="KW-1185">Reference proteome</keyword>
<dbReference type="EMBL" id="OZ034816">
    <property type="protein sequence ID" value="CAL1378339.1"/>
    <property type="molecule type" value="Genomic_DNA"/>
</dbReference>
<proteinExistence type="predicted"/>